<dbReference type="Gene3D" id="1.10.260.40">
    <property type="entry name" value="lambda repressor-like DNA-binding domains"/>
    <property type="match status" value="1"/>
</dbReference>
<keyword evidence="3" id="KW-0804">Transcription</keyword>
<dbReference type="InterPro" id="IPR046335">
    <property type="entry name" value="LacI/GalR-like_sensor"/>
</dbReference>
<dbReference type="InterPro" id="IPR000843">
    <property type="entry name" value="HTH_LacI"/>
</dbReference>
<dbReference type="SUPFAM" id="SSF47413">
    <property type="entry name" value="lambda repressor-like DNA-binding domains"/>
    <property type="match status" value="1"/>
</dbReference>
<dbReference type="InterPro" id="IPR010982">
    <property type="entry name" value="Lambda_DNA-bd_dom_sf"/>
</dbReference>
<evidence type="ECO:0000313" key="6">
    <source>
        <dbReference type="Proteomes" id="UP000767291"/>
    </source>
</evidence>
<dbReference type="Proteomes" id="UP000767291">
    <property type="component" value="Unassembled WGS sequence"/>
</dbReference>
<dbReference type="EMBL" id="JAGGJX010000001">
    <property type="protein sequence ID" value="MBP1853754.1"/>
    <property type="molecule type" value="Genomic_DNA"/>
</dbReference>
<dbReference type="SMART" id="SM00354">
    <property type="entry name" value="HTH_LACI"/>
    <property type="match status" value="1"/>
</dbReference>
<dbReference type="PROSITE" id="PS50932">
    <property type="entry name" value="HTH_LACI_2"/>
    <property type="match status" value="1"/>
</dbReference>
<keyword evidence="2 5" id="KW-0238">DNA-binding</keyword>
<protein>
    <submittedName>
        <fullName evidence="5">DNA-binding LacI/PurR family transcriptional regulator</fullName>
    </submittedName>
</protein>
<gene>
    <name evidence="5" type="ORF">J2Z43_000144</name>
</gene>
<evidence type="ECO:0000259" key="4">
    <source>
        <dbReference type="PROSITE" id="PS50932"/>
    </source>
</evidence>
<dbReference type="GO" id="GO:0003677">
    <property type="term" value="F:DNA binding"/>
    <property type="evidence" value="ECO:0007669"/>
    <property type="project" value="UniProtKB-KW"/>
</dbReference>
<dbReference type="InterPro" id="IPR028082">
    <property type="entry name" value="Peripla_BP_I"/>
</dbReference>
<name>A0ABS4E741_9FIRM</name>
<evidence type="ECO:0000256" key="3">
    <source>
        <dbReference type="ARBA" id="ARBA00023163"/>
    </source>
</evidence>
<dbReference type="CDD" id="cd01392">
    <property type="entry name" value="HTH_LacI"/>
    <property type="match status" value="1"/>
</dbReference>
<proteinExistence type="predicted"/>
<dbReference type="RefSeq" id="WP_209455403.1">
    <property type="nucleotide sequence ID" value="NZ_BAAACS010000017.1"/>
</dbReference>
<evidence type="ECO:0000313" key="5">
    <source>
        <dbReference type="EMBL" id="MBP1853754.1"/>
    </source>
</evidence>
<evidence type="ECO:0000256" key="1">
    <source>
        <dbReference type="ARBA" id="ARBA00023015"/>
    </source>
</evidence>
<sequence>MVTIKDIAKNLGVSYSTVSRCLNSCPNVSEETKRRVEEEADRLGFHFNVNARNLVKKSTNTIGVVFSNNFNDRDMRRFFSDAMDSSIRSIESNKYDFIIQPNNNISGESNIYKLVNGQMVDALLIVSKDLTKKEYEFLNKNNFPHAYMFFKPKYYLEEKNNYFWDDNEYGGYISTQHLIKKSHTKILTITSTDKTSDMYIGRTSGYLKAMEDANLEPHIMENSMDFESQVGFVSQNIEEIKKYSAIFIQQDIPAISINQELKLSHNIRVPEDISIITYNNIELIDYFKSELTTIDDTREAVVKNATDYLVEAINKNPGDKIARVQYPSIIERSSVKAID</sequence>
<dbReference type="Pfam" id="PF13377">
    <property type="entry name" value="Peripla_BP_3"/>
    <property type="match status" value="1"/>
</dbReference>
<reference evidence="5 6" key="1">
    <citation type="submission" date="2021-03" db="EMBL/GenBank/DDBJ databases">
        <title>Genomic Encyclopedia of Type Strains, Phase IV (KMG-IV): sequencing the most valuable type-strain genomes for metagenomic binning, comparative biology and taxonomic classification.</title>
        <authorList>
            <person name="Goeker M."/>
        </authorList>
    </citation>
    <scope>NUCLEOTIDE SEQUENCE [LARGE SCALE GENOMIC DNA]</scope>
    <source>
        <strain evidence="5 6">DSM 1289</strain>
    </source>
</reference>
<keyword evidence="6" id="KW-1185">Reference proteome</keyword>
<dbReference type="CDD" id="cd06267">
    <property type="entry name" value="PBP1_LacI_sugar_binding-like"/>
    <property type="match status" value="1"/>
</dbReference>
<evidence type="ECO:0000256" key="2">
    <source>
        <dbReference type="ARBA" id="ARBA00023125"/>
    </source>
</evidence>
<keyword evidence="1" id="KW-0805">Transcription regulation</keyword>
<dbReference type="PANTHER" id="PTHR30146">
    <property type="entry name" value="LACI-RELATED TRANSCRIPTIONAL REPRESSOR"/>
    <property type="match status" value="1"/>
</dbReference>
<dbReference type="SUPFAM" id="SSF53822">
    <property type="entry name" value="Periplasmic binding protein-like I"/>
    <property type="match status" value="1"/>
</dbReference>
<feature type="domain" description="HTH lacI-type" evidence="4">
    <location>
        <begin position="2"/>
        <end position="56"/>
    </location>
</feature>
<accession>A0ABS4E741</accession>
<organism evidence="5 6">
    <name type="scientific">Metaclostridioides mangenotii</name>
    <dbReference type="NCBI Taxonomy" id="1540"/>
    <lineage>
        <taxon>Bacteria</taxon>
        <taxon>Bacillati</taxon>
        <taxon>Bacillota</taxon>
        <taxon>Clostridia</taxon>
        <taxon>Peptostreptococcales</taxon>
        <taxon>Peptostreptococcaceae</taxon>
        <taxon>Metaclostridioides</taxon>
    </lineage>
</organism>
<comment type="caution">
    <text evidence="5">The sequence shown here is derived from an EMBL/GenBank/DDBJ whole genome shotgun (WGS) entry which is preliminary data.</text>
</comment>
<dbReference type="PANTHER" id="PTHR30146:SF109">
    <property type="entry name" value="HTH-TYPE TRANSCRIPTIONAL REGULATOR GALS"/>
    <property type="match status" value="1"/>
</dbReference>
<dbReference type="Gene3D" id="3.40.50.2300">
    <property type="match status" value="2"/>
</dbReference>
<dbReference type="Pfam" id="PF00356">
    <property type="entry name" value="LacI"/>
    <property type="match status" value="1"/>
</dbReference>